<keyword evidence="3 6" id="KW-0238">DNA-binding</keyword>
<evidence type="ECO:0000256" key="3">
    <source>
        <dbReference type="ARBA" id="ARBA00023125"/>
    </source>
</evidence>
<evidence type="ECO:0000313" key="7">
    <source>
        <dbReference type="Proteomes" id="UP000288669"/>
    </source>
</evidence>
<organism evidence="6 7">
    <name type="scientific">Vagococcus entomophilus</name>
    <dbReference type="NCBI Taxonomy" id="1160095"/>
    <lineage>
        <taxon>Bacteria</taxon>
        <taxon>Bacillati</taxon>
        <taxon>Bacillota</taxon>
        <taxon>Bacilli</taxon>
        <taxon>Lactobacillales</taxon>
        <taxon>Enterococcaceae</taxon>
        <taxon>Vagococcus</taxon>
    </lineage>
</organism>
<dbReference type="PANTHER" id="PTHR34294:SF1">
    <property type="entry name" value="TRANSCRIPTIONAL REGULATOR LSRR"/>
    <property type="match status" value="1"/>
</dbReference>
<name>A0A430AH72_9ENTE</name>
<dbReference type="AlphaFoldDB" id="A0A430AH72"/>
<dbReference type="OrthoDB" id="58802at2"/>
<dbReference type="Gene3D" id="3.40.50.1360">
    <property type="match status" value="1"/>
</dbReference>
<sequence>MNNYHDEQNELLIQLAKDFYLENIPVIEMAKKYELSRYKILKYLSEAKESGIVTINIRSPYERNYELENSLNQHFKTKLFILKDTEDLAHRDIHFWHFTAHCVQEFIQSANVVALSWGDSVYKVIEQFKPEIREKLIFTQFIGEIGKYQSLAGSMRLVQKAAMKYESKYLTLSAPLYIINSQARELLALEPILQKTLLTAAHSDIILSGIATPASITSVEAWNRNRHLLFGNHLAQACGLVYGRPFDQYGHFLNLENDPTFGLSLEQILDVPTRIGVSNSKFKAEAVLGALRGDFFTHFFIDEKSALKILSLLK</sequence>
<evidence type="ECO:0000313" key="6">
    <source>
        <dbReference type="EMBL" id="RSU07127.1"/>
    </source>
</evidence>
<dbReference type="InterPro" id="IPR051054">
    <property type="entry name" value="SorC_transcr_regulators"/>
</dbReference>
<gene>
    <name evidence="6" type="ORF">CBF30_07680</name>
</gene>
<dbReference type="InterPro" id="IPR007324">
    <property type="entry name" value="Sugar-bd_dom_put"/>
</dbReference>
<keyword evidence="2" id="KW-0805">Transcription regulation</keyword>
<comment type="caution">
    <text evidence="6">The sequence shown here is derived from an EMBL/GenBank/DDBJ whole genome shotgun (WGS) entry which is preliminary data.</text>
</comment>
<comment type="similarity">
    <text evidence="1">Belongs to the SorC transcriptional regulatory family.</text>
</comment>
<evidence type="ECO:0000256" key="1">
    <source>
        <dbReference type="ARBA" id="ARBA00010466"/>
    </source>
</evidence>
<dbReference type="Proteomes" id="UP000288669">
    <property type="component" value="Unassembled WGS sequence"/>
</dbReference>
<dbReference type="PANTHER" id="PTHR34294">
    <property type="entry name" value="TRANSCRIPTIONAL REGULATOR-RELATED"/>
    <property type="match status" value="1"/>
</dbReference>
<dbReference type="GO" id="GO:0030246">
    <property type="term" value="F:carbohydrate binding"/>
    <property type="evidence" value="ECO:0007669"/>
    <property type="project" value="InterPro"/>
</dbReference>
<evidence type="ECO:0000259" key="5">
    <source>
        <dbReference type="Pfam" id="PF04198"/>
    </source>
</evidence>
<reference evidence="6 7" key="1">
    <citation type="submission" date="2017-05" db="EMBL/GenBank/DDBJ databases">
        <title>Vagococcus spp. assemblies.</title>
        <authorList>
            <person name="Gulvik C.A."/>
        </authorList>
    </citation>
    <scope>NUCLEOTIDE SEQUENCE [LARGE SCALE GENOMIC DNA]</scope>
    <source>
        <strain evidence="6 7">DSM 24756</strain>
    </source>
</reference>
<keyword evidence="4" id="KW-0804">Transcription</keyword>
<dbReference type="GO" id="GO:0003677">
    <property type="term" value="F:DNA binding"/>
    <property type="evidence" value="ECO:0007669"/>
    <property type="project" value="UniProtKB-KW"/>
</dbReference>
<evidence type="ECO:0000256" key="4">
    <source>
        <dbReference type="ARBA" id="ARBA00023163"/>
    </source>
</evidence>
<dbReference type="InterPro" id="IPR036388">
    <property type="entry name" value="WH-like_DNA-bd_sf"/>
</dbReference>
<dbReference type="Pfam" id="PF04198">
    <property type="entry name" value="Sugar-bind"/>
    <property type="match status" value="1"/>
</dbReference>
<evidence type="ECO:0000256" key="2">
    <source>
        <dbReference type="ARBA" id="ARBA00023015"/>
    </source>
</evidence>
<dbReference type="Gene3D" id="1.10.10.10">
    <property type="entry name" value="Winged helix-like DNA-binding domain superfamily/Winged helix DNA-binding domain"/>
    <property type="match status" value="1"/>
</dbReference>
<protein>
    <submittedName>
        <fullName evidence="6">DNA-binding transcriptional regulator</fullName>
    </submittedName>
</protein>
<dbReference type="SUPFAM" id="SSF100950">
    <property type="entry name" value="NagB/RpiA/CoA transferase-like"/>
    <property type="match status" value="1"/>
</dbReference>
<accession>A0A430AH72</accession>
<keyword evidence="7" id="KW-1185">Reference proteome</keyword>
<dbReference type="EMBL" id="NGJZ01000002">
    <property type="protein sequence ID" value="RSU07127.1"/>
    <property type="molecule type" value="Genomic_DNA"/>
</dbReference>
<dbReference type="InterPro" id="IPR037171">
    <property type="entry name" value="NagB/RpiA_transferase-like"/>
</dbReference>
<feature type="domain" description="Sugar-binding" evidence="5">
    <location>
        <begin position="60"/>
        <end position="311"/>
    </location>
</feature>
<proteinExistence type="inferred from homology"/>
<dbReference type="RefSeq" id="WP_126824670.1">
    <property type="nucleotide sequence ID" value="NZ_JBHLWU010000002.1"/>
</dbReference>